<evidence type="ECO:0000313" key="2">
    <source>
        <dbReference type="Proteomes" id="UP000034182"/>
    </source>
</evidence>
<comment type="caution">
    <text evidence="1">The sequence shown here is derived from an EMBL/GenBank/DDBJ whole genome shotgun (WGS) entry which is preliminary data.</text>
</comment>
<reference evidence="1 2" key="1">
    <citation type="submission" date="2015-03" db="EMBL/GenBank/DDBJ databases">
        <authorList>
            <person name="Morales-Cruz A."/>
            <person name="Amrine K.C."/>
            <person name="Cantu D."/>
        </authorList>
    </citation>
    <scope>NUCLEOTIDE SEQUENCE [LARGE SCALE GENOMIC DNA]</scope>
    <source>
        <strain evidence="1">DS831</strain>
    </source>
</reference>
<dbReference type="AlphaFoldDB" id="A0A0G2H7R8"/>
<dbReference type="EMBL" id="LAQI01000056">
    <property type="protein sequence ID" value="KKY24730.1"/>
    <property type="molecule type" value="Genomic_DNA"/>
</dbReference>
<name>A0A0G2H7R8_9PEZI</name>
<protein>
    <submittedName>
        <fullName evidence="1">Uncharacterized protein</fullName>
    </submittedName>
</protein>
<sequence length="191" mass="21608">MGPDYASGVGIALHGAPDEYIGEKQIPSSSRRTPVMQVEMTQDVIDDMLQSIRDGRPPMLQFCQNPILKIGETKIVLDATKETFRNELYQTAATNAENNSNDVASDFFGTVDYRLALQRASEASQAMNRTDSALQTLKSNMKSIRKEKEAPKWEPETGWFNVERLEPCPLRRLTQTDRTDLRANLQEDIRN</sequence>
<organism evidence="1 2">
    <name type="scientific">Diplodia seriata</name>
    <dbReference type="NCBI Taxonomy" id="420778"/>
    <lineage>
        <taxon>Eukaryota</taxon>
        <taxon>Fungi</taxon>
        <taxon>Dikarya</taxon>
        <taxon>Ascomycota</taxon>
        <taxon>Pezizomycotina</taxon>
        <taxon>Dothideomycetes</taxon>
        <taxon>Dothideomycetes incertae sedis</taxon>
        <taxon>Botryosphaeriales</taxon>
        <taxon>Botryosphaeriaceae</taxon>
        <taxon>Diplodia</taxon>
    </lineage>
</organism>
<accession>A0A0G2H7R8</accession>
<gene>
    <name evidence="1" type="ORF">UCDDS831_g02348</name>
</gene>
<dbReference type="Proteomes" id="UP000034182">
    <property type="component" value="Unassembled WGS sequence"/>
</dbReference>
<reference evidence="1 2" key="2">
    <citation type="submission" date="2015-05" db="EMBL/GenBank/DDBJ databases">
        <title>Distinctive expansion of gene families associated with plant cell wall degradation and secondary metabolism in the genomes of grapevine trunk pathogens.</title>
        <authorList>
            <person name="Lawrence D.P."/>
            <person name="Travadon R."/>
            <person name="Rolshausen P.E."/>
            <person name="Baumgartner K."/>
        </authorList>
    </citation>
    <scope>NUCLEOTIDE SEQUENCE [LARGE SCALE GENOMIC DNA]</scope>
    <source>
        <strain evidence="1">DS831</strain>
    </source>
</reference>
<proteinExistence type="predicted"/>
<evidence type="ECO:0000313" key="1">
    <source>
        <dbReference type="EMBL" id="KKY24730.1"/>
    </source>
</evidence>